<dbReference type="EMBL" id="BLLF01000015">
    <property type="protein sequence ID" value="GFH05946.1"/>
    <property type="molecule type" value="Genomic_DNA"/>
</dbReference>
<keyword evidence="1" id="KW-1133">Transmembrane helix</keyword>
<dbReference type="AlphaFoldDB" id="A0A699YFZ2"/>
<evidence type="ECO:0000313" key="4">
    <source>
        <dbReference type="Proteomes" id="UP000485058"/>
    </source>
</evidence>
<keyword evidence="1" id="KW-0472">Membrane</keyword>
<reference evidence="2 4" key="1">
    <citation type="submission" date="2020-02" db="EMBL/GenBank/DDBJ databases">
        <title>Draft genome sequence of Haematococcus lacustris strain NIES-144.</title>
        <authorList>
            <person name="Morimoto D."/>
            <person name="Nakagawa S."/>
            <person name="Yoshida T."/>
            <person name="Sawayama S."/>
        </authorList>
    </citation>
    <scope>NUCLEOTIDE SEQUENCE [LARGE SCALE GENOMIC DNA]</scope>
    <source>
        <strain evidence="2 4">NIES-144</strain>
    </source>
</reference>
<evidence type="ECO:0000313" key="3">
    <source>
        <dbReference type="EMBL" id="GFH32476.1"/>
    </source>
</evidence>
<dbReference type="EMBL" id="BLLF01006689">
    <property type="protein sequence ID" value="GFH32476.1"/>
    <property type="molecule type" value="Genomic_DNA"/>
</dbReference>
<keyword evidence="4" id="KW-1185">Reference proteome</keyword>
<accession>A0A699YFZ2</accession>
<evidence type="ECO:0000256" key="1">
    <source>
        <dbReference type="SAM" id="Phobius"/>
    </source>
</evidence>
<keyword evidence="1" id="KW-0812">Transmembrane</keyword>
<protein>
    <submittedName>
        <fullName evidence="2">Uncharacterized protein</fullName>
    </submittedName>
</protein>
<feature type="transmembrane region" description="Helical" evidence="1">
    <location>
        <begin position="31"/>
        <end position="49"/>
    </location>
</feature>
<dbReference type="Proteomes" id="UP000485058">
    <property type="component" value="Unassembled WGS sequence"/>
</dbReference>
<name>A0A699YFZ2_HAELA</name>
<gene>
    <name evidence="2" type="ORF">HaLaN_00495</name>
    <name evidence="3" type="ORF">HaLaN_31704</name>
</gene>
<sequence>MSTAPVSTKPVIHAAKDFVEFGQGVSKNFGFVRHVAICITAGIGLGLVWKTWHWNEKRFIAQYYADLAKKEAKEEAERQTVIKAKFAELERELSS</sequence>
<organism evidence="2 4">
    <name type="scientific">Haematococcus lacustris</name>
    <name type="common">Green alga</name>
    <name type="synonym">Haematococcus pluvialis</name>
    <dbReference type="NCBI Taxonomy" id="44745"/>
    <lineage>
        <taxon>Eukaryota</taxon>
        <taxon>Viridiplantae</taxon>
        <taxon>Chlorophyta</taxon>
        <taxon>core chlorophytes</taxon>
        <taxon>Chlorophyceae</taxon>
        <taxon>CS clade</taxon>
        <taxon>Chlamydomonadales</taxon>
        <taxon>Haematococcaceae</taxon>
        <taxon>Haematococcus</taxon>
    </lineage>
</organism>
<evidence type="ECO:0000313" key="2">
    <source>
        <dbReference type="EMBL" id="GFH05946.1"/>
    </source>
</evidence>
<proteinExistence type="predicted"/>
<comment type="caution">
    <text evidence="2">The sequence shown here is derived from an EMBL/GenBank/DDBJ whole genome shotgun (WGS) entry which is preliminary data.</text>
</comment>